<dbReference type="PROSITE" id="PS00818">
    <property type="entry name" value="DPS_1"/>
    <property type="match status" value="1"/>
</dbReference>
<dbReference type="GO" id="GO:0008199">
    <property type="term" value="F:ferric iron binding"/>
    <property type="evidence" value="ECO:0007669"/>
    <property type="project" value="InterPro"/>
</dbReference>
<dbReference type="PROSITE" id="PS00819">
    <property type="entry name" value="DPS_2"/>
    <property type="match status" value="1"/>
</dbReference>
<feature type="region of interest" description="Disordered" evidence="3">
    <location>
        <begin position="1"/>
        <end position="21"/>
    </location>
</feature>
<dbReference type="OrthoDB" id="9797687at2"/>
<evidence type="ECO:0000313" key="5">
    <source>
        <dbReference type="EMBL" id="TXD98364.1"/>
    </source>
</evidence>
<dbReference type="AlphaFoldDB" id="A0A5C7A756"/>
<evidence type="ECO:0000313" key="6">
    <source>
        <dbReference type="Proteomes" id="UP000321903"/>
    </source>
</evidence>
<dbReference type="PANTHER" id="PTHR42932">
    <property type="entry name" value="GENERAL STRESS PROTEIN 20U"/>
    <property type="match status" value="1"/>
</dbReference>
<dbReference type="InterPro" id="IPR002177">
    <property type="entry name" value="DPS_DNA-bd"/>
</dbReference>
<proteinExistence type="inferred from homology"/>
<dbReference type="PANTHER" id="PTHR42932:SF1">
    <property type="entry name" value="GENERAL STRESS PROTEIN 20U"/>
    <property type="match status" value="1"/>
</dbReference>
<keyword evidence="6" id="KW-1185">Reference proteome</keyword>
<dbReference type="PIRSF" id="PIRSF005900">
    <property type="entry name" value="Dps"/>
    <property type="match status" value="1"/>
</dbReference>
<sequence>MSNATNNTTTTNSNNNDSTNQIGLEKADMSHVIAKLNGLLSSYHMFYINVRGYHWNVKGEHFFSLHPKFEELYTALQIQIDEIAERILTLGGTPFHAYSDFTQHTGISEDKNVKDGNTCVRGVVTGLQELIEEQRQVSALAAENEDQGSADLVDAYVQEQEKLVWMYNAFLAQ</sequence>
<dbReference type="GO" id="GO:0016722">
    <property type="term" value="F:oxidoreductase activity, acting on metal ions"/>
    <property type="evidence" value="ECO:0007669"/>
    <property type="project" value="InterPro"/>
</dbReference>
<dbReference type="InterPro" id="IPR008331">
    <property type="entry name" value="Ferritin_DPS_dom"/>
</dbReference>
<dbReference type="Gene3D" id="1.20.1260.10">
    <property type="match status" value="1"/>
</dbReference>
<dbReference type="SUPFAM" id="SSF47240">
    <property type="entry name" value="Ferritin-like"/>
    <property type="match status" value="1"/>
</dbReference>
<feature type="compositionally biased region" description="Low complexity" evidence="3">
    <location>
        <begin position="1"/>
        <end position="20"/>
    </location>
</feature>
<dbReference type="EMBL" id="VORZ01000001">
    <property type="protein sequence ID" value="TXD98364.1"/>
    <property type="molecule type" value="Genomic_DNA"/>
</dbReference>
<reference evidence="5 6" key="1">
    <citation type="submission" date="2019-08" db="EMBL/GenBank/DDBJ databases">
        <title>Genome sequence of Psychrobacter frigidicola ACAM304 (type strain).</title>
        <authorList>
            <person name="Bowman J.P."/>
        </authorList>
    </citation>
    <scope>NUCLEOTIDE SEQUENCE [LARGE SCALE GENOMIC DNA]</scope>
    <source>
        <strain evidence="5 6">ACAM 304</strain>
    </source>
</reference>
<evidence type="ECO:0000256" key="2">
    <source>
        <dbReference type="RuleBase" id="RU003875"/>
    </source>
</evidence>
<dbReference type="Pfam" id="PF00210">
    <property type="entry name" value="Ferritin"/>
    <property type="match status" value="1"/>
</dbReference>
<organism evidence="5 6">
    <name type="scientific">Psychrobacter frigidicola</name>
    <dbReference type="NCBI Taxonomy" id="45611"/>
    <lineage>
        <taxon>Bacteria</taxon>
        <taxon>Pseudomonadati</taxon>
        <taxon>Pseudomonadota</taxon>
        <taxon>Gammaproteobacteria</taxon>
        <taxon>Moraxellales</taxon>
        <taxon>Moraxellaceae</taxon>
        <taxon>Psychrobacter</taxon>
    </lineage>
</organism>
<dbReference type="PRINTS" id="PR01346">
    <property type="entry name" value="HELNAPAPROT"/>
</dbReference>
<accession>A0A5C7A756</accession>
<comment type="caution">
    <text evidence="5">The sequence shown here is derived from an EMBL/GenBank/DDBJ whole genome shotgun (WGS) entry which is preliminary data.</text>
</comment>
<dbReference type="Proteomes" id="UP000321903">
    <property type="component" value="Unassembled WGS sequence"/>
</dbReference>
<evidence type="ECO:0000259" key="4">
    <source>
        <dbReference type="Pfam" id="PF00210"/>
    </source>
</evidence>
<dbReference type="InterPro" id="IPR023188">
    <property type="entry name" value="DPS_DNA-bd_CS"/>
</dbReference>
<dbReference type="InterPro" id="IPR009078">
    <property type="entry name" value="Ferritin-like_SF"/>
</dbReference>
<dbReference type="CDD" id="cd01043">
    <property type="entry name" value="DPS"/>
    <property type="match status" value="1"/>
</dbReference>
<evidence type="ECO:0000256" key="3">
    <source>
        <dbReference type="SAM" id="MobiDB-lite"/>
    </source>
</evidence>
<protein>
    <submittedName>
        <fullName evidence="5">DNA starvation/stationary phase protection protein</fullName>
    </submittedName>
</protein>
<dbReference type="RefSeq" id="WP_147222758.1">
    <property type="nucleotide sequence ID" value="NZ_CAJGYY010000001.1"/>
</dbReference>
<evidence type="ECO:0000256" key="1">
    <source>
        <dbReference type="ARBA" id="ARBA00009497"/>
    </source>
</evidence>
<name>A0A5C7A756_9GAMM</name>
<feature type="domain" description="Ferritin/DPS" evidence="4">
    <location>
        <begin position="33"/>
        <end position="172"/>
    </location>
</feature>
<dbReference type="InterPro" id="IPR012347">
    <property type="entry name" value="Ferritin-like"/>
</dbReference>
<comment type="similarity">
    <text evidence="1 2">Belongs to the Dps family.</text>
</comment>
<gene>
    <name evidence="5" type="ORF">ES754_05445</name>
</gene>